<dbReference type="AlphaFoldDB" id="A0A1N6EZZ8"/>
<dbReference type="STRING" id="364032.SAMN05443662_0853"/>
<dbReference type="SUPFAM" id="SSF46689">
    <property type="entry name" value="Homeodomain-like"/>
    <property type="match status" value="1"/>
</dbReference>
<dbReference type="OrthoDB" id="5816932at2"/>
<dbReference type="Gene3D" id="1.10.357.10">
    <property type="entry name" value="Tetracycline Repressor, domain 2"/>
    <property type="match status" value="1"/>
</dbReference>
<dbReference type="EMBL" id="FSRE01000002">
    <property type="protein sequence ID" value="SIN88602.1"/>
    <property type="molecule type" value="Genomic_DNA"/>
</dbReference>
<name>A0A1N6EZZ8_9GAMM</name>
<dbReference type="PANTHER" id="PTHR30055:SF234">
    <property type="entry name" value="HTH-TYPE TRANSCRIPTIONAL REGULATOR BETI"/>
    <property type="match status" value="1"/>
</dbReference>
<feature type="domain" description="HTH tetR-type" evidence="5">
    <location>
        <begin position="1"/>
        <end position="60"/>
    </location>
</feature>
<feature type="DNA-binding region" description="H-T-H motif" evidence="4">
    <location>
        <begin position="23"/>
        <end position="42"/>
    </location>
</feature>
<dbReference type="InterPro" id="IPR009057">
    <property type="entry name" value="Homeodomain-like_sf"/>
</dbReference>
<evidence type="ECO:0000313" key="7">
    <source>
        <dbReference type="Proteomes" id="UP000198461"/>
    </source>
</evidence>
<dbReference type="Gene3D" id="1.10.10.60">
    <property type="entry name" value="Homeodomain-like"/>
    <property type="match status" value="1"/>
</dbReference>
<dbReference type="PANTHER" id="PTHR30055">
    <property type="entry name" value="HTH-TYPE TRANSCRIPTIONAL REGULATOR RUTR"/>
    <property type="match status" value="1"/>
</dbReference>
<reference evidence="6 7" key="1">
    <citation type="submission" date="2016-11" db="EMBL/GenBank/DDBJ databases">
        <authorList>
            <person name="Jaros S."/>
            <person name="Januszkiewicz K."/>
            <person name="Wedrychowicz H."/>
        </authorList>
    </citation>
    <scope>NUCLEOTIDE SEQUENCE [LARGE SCALE GENOMIC DNA]</scope>
    <source>
        <strain evidence="6 7">DSM 17737</strain>
    </source>
</reference>
<dbReference type="InterPro" id="IPR036271">
    <property type="entry name" value="Tet_transcr_reg_TetR-rel_C_sf"/>
</dbReference>
<dbReference type="Proteomes" id="UP000198461">
    <property type="component" value="Unassembled WGS sequence"/>
</dbReference>
<dbReference type="SUPFAM" id="SSF48498">
    <property type="entry name" value="Tetracyclin repressor-like, C-terminal domain"/>
    <property type="match status" value="1"/>
</dbReference>
<dbReference type="InterPro" id="IPR050109">
    <property type="entry name" value="HTH-type_TetR-like_transc_reg"/>
</dbReference>
<dbReference type="Pfam" id="PF00440">
    <property type="entry name" value="TetR_N"/>
    <property type="match status" value="1"/>
</dbReference>
<keyword evidence="1" id="KW-0805">Transcription regulation</keyword>
<organism evidence="6 7">
    <name type="scientific">Sulfurivirga caldicuralii</name>
    <dbReference type="NCBI Taxonomy" id="364032"/>
    <lineage>
        <taxon>Bacteria</taxon>
        <taxon>Pseudomonadati</taxon>
        <taxon>Pseudomonadota</taxon>
        <taxon>Gammaproteobacteria</taxon>
        <taxon>Thiotrichales</taxon>
        <taxon>Piscirickettsiaceae</taxon>
        <taxon>Sulfurivirga</taxon>
    </lineage>
</organism>
<evidence type="ECO:0000256" key="2">
    <source>
        <dbReference type="ARBA" id="ARBA00023125"/>
    </source>
</evidence>
<sequence length="191" mass="21873">MNRERILSTARALFAEKGFDGFSMRELAQQVGMSPSSVYNHFAGKEALYLAVMEAVAQQIRAEVYQRIEANTPEEALHELVARKAVFMGDHPDMARLVQWVLLDTSERTRTIMQSVWRPEIEWVLDRMRQLVPDEHALILTHHLFGLLLHEFSGRFAFSALPEAAQVSYESDAVSARVWSTVICRIRELSQ</sequence>
<evidence type="ECO:0000259" key="5">
    <source>
        <dbReference type="PROSITE" id="PS50977"/>
    </source>
</evidence>
<dbReference type="GO" id="GO:0000976">
    <property type="term" value="F:transcription cis-regulatory region binding"/>
    <property type="evidence" value="ECO:0007669"/>
    <property type="project" value="TreeGrafter"/>
</dbReference>
<dbReference type="PROSITE" id="PS50977">
    <property type="entry name" value="HTH_TETR_2"/>
    <property type="match status" value="1"/>
</dbReference>
<keyword evidence="7" id="KW-1185">Reference proteome</keyword>
<keyword evidence="2 4" id="KW-0238">DNA-binding</keyword>
<protein>
    <submittedName>
        <fullName evidence="6">Transcriptional regulator, TetR family</fullName>
    </submittedName>
</protein>
<evidence type="ECO:0000313" key="6">
    <source>
        <dbReference type="EMBL" id="SIN88602.1"/>
    </source>
</evidence>
<dbReference type="RefSeq" id="WP_074201145.1">
    <property type="nucleotide sequence ID" value="NZ_FSRE01000002.1"/>
</dbReference>
<evidence type="ECO:0000256" key="1">
    <source>
        <dbReference type="ARBA" id="ARBA00023015"/>
    </source>
</evidence>
<evidence type="ECO:0000256" key="4">
    <source>
        <dbReference type="PROSITE-ProRule" id="PRU00335"/>
    </source>
</evidence>
<proteinExistence type="predicted"/>
<dbReference type="PRINTS" id="PR00455">
    <property type="entry name" value="HTHTETR"/>
</dbReference>
<keyword evidence="3" id="KW-0804">Transcription</keyword>
<evidence type="ECO:0000256" key="3">
    <source>
        <dbReference type="ARBA" id="ARBA00023163"/>
    </source>
</evidence>
<accession>A0A1N6EZZ8</accession>
<gene>
    <name evidence="6" type="ORF">SAMN05443662_0853</name>
</gene>
<dbReference type="InterPro" id="IPR001647">
    <property type="entry name" value="HTH_TetR"/>
</dbReference>
<dbReference type="GO" id="GO:0003700">
    <property type="term" value="F:DNA-binding transcription factor activity"/>
    <property type="evidence" value="ECO:0007669"/>
    <property type="project" value="TreeGrafter"/>
</dbReference>